<dbReference type="Proteomes" id="UP000676246">
    <property type="component" value="Unassembled WGS sequence"/>
</dbReference>
<evidence type="ECO:0000259" key="1">
    <source>
        <dbReference type="SMART" id="SM00460"/>
    </source>
</evidence>
<dbReference type="AlphaFoldDB" id="A0A940YH91"/>
<name>A0A940YH91_9BURK</name>
<evidence type="ECO:0000313" key="3">
    <source>
        <dbReference type="Proteomes" id="UP000676246"/>
    </source>
</evidence>
<organism evidence="2 3">
    <name type="scientific">Ideonella alba</name>
    <dbReference type="NCBI Taxonomy" id="2824118"/>
    <lineage>
        <taxon>Bacteria</taxon>
        <taxon>Pseudomonadati</taxon>
        <taxon>Pseudomonadota</taxon>
        <taxon>Betaproteobacteria</taxon>
        <taxon>Burkholderiales</taxon>
        <taxon>Sphaerotilaceae</taxon>
        <taxon>Ideonella</taxon>
    </lineage>
</organism>
<dbReference type="InterPro" id="IPR038765">
    <property type="entry name" value="Papain-like_cys_pep_sf"/>
</dbReference>
<comment type="caution">
    <text evidence="2">The sequence shown here is derived from an EMBL/GenBank/DDBJ whole genome shotgun (WGS) entry which is preliminary data.</text>
</comment>
<proteinExistence type="predicted"/>
<dbReference type="SUPFAM" id="SSF54001">
    <property type="entry name" value="Cysteine proteinases"/>
    <property type="match status" value="1"/>
</dbReference>
<reference evidence="2 3" key="1">
    <citation type="submission" date="2021-04" db="EMBL/GenBank/DDBJ databases">
        <title>The genome sequence of Ideonella sp. 3Y2.</title>
        <authorList>
            <person name="Liu Y."/>
        </authorList>
    </citation>
    <scope>NUCLEOTIDE SEQUENCE [LARGE SCALE GENOMIC DNA]</scope>
    <source>
        <strain evidence="2 3">3Y2</strain>
    </source>
</reference>
<dbReference type="InterPro" id="IPR002931">
    <property type="entry name" value="Transglutaminase-like"/>
</dbReference>
<evidence type="ECO:0000313" key="2">
    <source>
        <dbReference type="EMBL" id="MBQ0932480.1"/>
    </source>
</evidence>
<keyword evidence="3" id="KW-1185">Reference proteome</keyword>
<dbReference type="RefSeq" id="WP_210856064.1">
    <property type="nucleotide sequence ID" value="NZ_JAGQDD010000016.1"/>
</dbReference>
<protein>
    <submittedName>
        <fullName evidence="2">Transglutaminase family protein</fullName>
    </submittedName>
</protein>
<gene>
    <name evidence="2" type="ORF">KAK03_18540</name>
</gene>
<dbReference type="PANTHER" id="PTHR33490:SF3">
    <property type="entry name" value="CONSERVED INTEGRAL MEMBRANE PROTEIN"/>
    <property type="match status" value="1"/>
</dbReference>
<sequence>MSDIPSSLLRSTPLLDTQHPDIERLVAERGWRALPMRERIGAVYDFVRDEIAFGYNEADDLPASRILADGHGQCNTKGTLLMALLRSVGVPCRFHGFTIDKALQKGAITGIAYVLAPRRIIHSWVEVWFEGRWVCLEGFILDAQYLRSLQRRFPGARRFCGFGAATRDLSAPDIEWRGQDTFIQKEGIVDDFGIFDDPDAFYALHGANLRGPKRWLFVHAIRRWMNNNVARVRAGRW</sequence>
<accession>A0A940YH91</accession>
<dbReference type="SMART" id="SM00460">
    <property type="entry name" value="TGc"/>
    <property type="match status" value="1"/>
</dbReference>
<dbReference type="Gene3D" id="3.10.620.30">
    <property type="match status" value="1"/>
</dbReference>
<dbReference type="PANTHER" id="PTHR33490">
    <property type="entry name" value="BLR5614 PROTEIN-RELATED"/>
    <property type="match status" value="1"/>
</dbReference>
<dbReference type="Pfam" id="PF01841">
    <property type="entry name" value="Transglut_core"/>
    <property type="match status" value="1"/>
</dbReference>
<dbReference type="EMBL" id="JAGQDD010000016">
    <property type="protein sequence ID" value="MBQ0932480.1"/>
    <property type="molecule type" value="Genomic_DNA"/>
</dbReference>
<feature type="domain" description="Transglutaminase-like" evidence="1">
    <location>
        <begin position="66"/>
        <end position="140"/>
    </location>
</feature>